<feature type="compositionally biased region" description="Polar residues" evidence="1">
    <location>
        <begin position="72"/>
        <end position="81"/>
    </location>
</feature>
<proteinExistence type="predicted"/>
<reference evidence="2" key="1">
    <citation type="submission" date="2015-04" db="UniProtKB">
        <authorList>
            <consortium name="EnsemblPlants"/>
        </authorList>
    </citation>
    <scope>IDENTIFICATION</scope>
    <source>
        <strain evidence="2">SL10</strain>
    </source>
</reference>
<accession>A0A0E0IFI1</accession>
<dbReference type="Proteomes" id="UP000006591">
    <property type="component" value="Chromosome 8"/>
</dbReference>
<reference evidence="2" key="2">
    <citation type="submission" date="2018-04" db="EMBL/GenBank/DDBJ databases">
        <title>OnivRS2 (Oryza nivara Reference Sequence Version 2).</title>
        <authorList>
            <person name="Zhang J."/>
            <person name="Kudrna D."/>
            <person name="Lee S."/>
            <person name="Talag J."/>
            <person name="Rajasekar S."/>
            <person name="Welchert J."/>
            <person name="Hsing Y.-I."/>
            <person name="Wing R.A."/>
        </authorList>
    </citation>
    <scope>NUCLEOTIDE SEQUENCE [LARGE SCALE GENOMIC DNA]</scope>
    <source>
        <strain evidence="2">SL10</strain>
    </source>
</reference>
<keyword evidence="3" id="KW-1185">Reference proteome</keyword>
<feature type="region of interest" description="Disordered" evidence="1">
    <location>
        <begin position="63"/>
        <end position="86"/>
    </location>
</feature>
<dbReference type="OMA" id="AWGDDMQ"/>
<dbReference type="EnsemblPlants" id="ONIVA08G25920.1">
    <property type="protein sequence ID" value="ONIVA08G25920.1"/>
    <property type="gene ID" value="ONIVA08G25920"/>
</dbReference>
<evidence type="ECO:0000313" key="3">
    <source>
        <dbReference type="Proteomes" id="UP000006591"/>
    </source>
</evidence>
<sequence>MPLPRQWEAAGRTDAAAAPGDRAWSWDALPYGCIHNSLMPSPPATACYRRGDDVAARRRWPRPLPRCHQHPAASSSDQNAATAARAPFQISNNSNAMGSCSCVAATAWGDDMQDKIETTSWRPRRV</sequence>
<evidence type="ECO:0000256" key="1">
    <source>
        <dbReference type="SAM" id="MobiDB-lite"/>
    </source>
</evidence>
<evidence type="ECO:0000313" key="2">
    <source>
        <dbReference type="EnsemblPlants" id="ONIVA08G25920.1"/>
    </source>
</evidence>
<name>A0A0E0IFI1_ORYNI</name>
<protein>
    <submittedName>
        <fullName evidence="2">Uncharacterized protein</fullName>
    </submittedName>
</protein>
<dbReference type="AlphaFoldDB" id="A0A0E0IFI1"/>
<dbReference type="HOGENOM" id="CLU_2100945_0_0_1"/>
<organism evidence="2">
    <name type="scientific">Oryza nivara</name>
    <name type="common">Indian wild rice</name>
    <name type="synonym">Oryza sativa f. spontanea</name>
    <dbReference type="NCBI Taxonomy" id="4536"/>
    <lineage>
        <taxon>Eukaryota</taxon>
        <taxon>Viridiplantae</taxon>
        <taxon>Streptophyta</taxon>
        <taxon>Embryophyta</taxon>
        <taxon>Tracheophyta</taxon>
        <taxon>Spermatophyta</taxon>
        <taxon>Magnoliopsida</taxon>
        <taxon>Liliopsida</taxon>
        <taxon>Poales</taxon>
        <taxon>Poaceae</taxon>
        <taxon>BOP clade</taxon>
        <taxon>Oryzoideae</taxon>
        <taxon>Oryzeae</taxon>
        <taxon>Oryzinae</taxon>
        <taxon>Oryza</taxon>
    </lineage>
</organism>
<dbReference type="Gramene" id="ONIVA08G25920.1">
    <property type="protein sequence ID" value="ONIVA08G25920.1"/>
    <property type="gene ID" value="ONIVA08G25920"/>
</dbReference>